<feature type="region of interest" description="Disordered" evidence="1">
    <location>
        <begin position="284"/>
        <end position="317"/>
    </location>
</feature>
<dbReference type="Proteomes" id="UP001341840">
    <property type="component" value="Unassembled WGS sequence"/>
</dbReference>
<gene>
    <name evidence="2" type="ORF">PIB30_093563</name>
</gene>
<proteinExistence type="predicted"/>
<sequence>MAQTKTTNRNTGAEIHPPSTRSAQTRATSEPSPPLEQPPPPPPPAMARSNSSQGKRPMTEEPPPPLFHDIEERVYPEWVEFYANMYYHNGLISSYVRRMNVYLDAERIGEILGYTDEGLTVYTSGKWDLALNLSYSDALACICTRISLSDGVTPTHRSLGPVIKGDRSSALPYGMFLTKVFKAYFVNLDDEPYEEKFSYLKGGGAVKKTAKRDLRAGKKAMEEEERRSRASSSRSRHSKGSAIKLLVTVVRELIQEVINMASCTSTALEKSKARGKVLEKYLNKLEDDHEFSEPEEEEDEEDPQDSQEEDEDVSDAI</sequence>
<evidence type="ECO:0000313" key="3">
    <source>
        <dbReference type="Proteomes" id="UP001341840"/>
    </source>
</evidence>
<organism evidence="2 3">
    <name type="scientific">Stylosanthes scabra</name>
    <dbReference type="NCBI Taxonomy" id="79078"/>
    <lineage>
        <taxon>Eukaryota</taxon>
        <taxon>Viridiplantae</taxon>
        <taxon>Streptophyta</taxon>
        <taxon>Embryophyta</taxon>
        <taxon>Tracheophyta</taxon>
        <taxon>Spermatophyta</taxon>
        <taxon>Magnoliopsida</taxon>
        <taxon>eudicotyledons</taxon>
        <taxon>Gunneridae</taxon>
        <taxon>Pentapetalae</taxon>
        <taxon>rosids</taxon>
        <taxon>fabids</taxon>
        <taxon>Fabales</taxon>
        <taxon>Fabaceae</taxon>
        <taxon>Papilionoideae</taxon>
        <taxon>50 kb inversion clade</taxon>
        <taxon>dalbergioids sensu lato</taxon>
        <taxon>Dalbergieae</taxon>
        <taxon>Pterocarpus clade</taxon>
        <taxon>Stylosanthes</taxon>
    </lineage>
</organism>
<comment type="caution">
    <text evidence="2">The sequence shown here is derived from an EMBL/GenBank/DDBJ whole genome shotgun (WGS) entry which is preliminary data.</text>
</comment>
<feature type="compositionally biased region" description="Polar residues" evidence="1">
    <location>
        <begin position="19"/>
        <end position="28"/>
    </location>
</feature>
<keyword evidence="3" id="KW-1185">Reference proteome</keyword>
<feature type="compositionally biased region" description="Acidic residues" evidence="1">
    <location>
        <begin position="288"/>
        <end position="317"/>
    </location>
</feature>
<reference evidence="2 3" key="1">
    <citation type="journal article" date="2023" name="Plants (Basel)">
        <title>Bridging the Gap: Combining Genomics and Transcriptomics Approaches to Understand Stylosanthes scabra, an Orphan Legume from the Brazilian Caatinga.</title>
        <authorList>
            <person name="Ferreira-Neto J.R.C."/>
            <person name="da Silva M.D."/>
            <person name="Binneck E."/>
            <person name="de Melo N.F."/>
            <person name="da Silva R.H."/>
            <person name="de Melo A.L.T.M."/>
            <person name="Pandolfi V."/>
            <person name="Bustamante F.O."/>
            <person name="Brasileiro-Vidal A.C."/>
            <person name="Benko-Iseppon A.M."/>
        </authorList>
    </citation>
    <scope>NUCLEOTIDE SEQUENCE [LARGE SCALE GENOMIC DNA]</scope>
    <source>
        <tissue evidence="2">Leaves</tissue>
    </source>
</reference>
<evidence type="ECO:0000256" key="1">
    <source>
        <dbReference type="SAM" id="MobiDB-lite"/>
    </source>
</evidence>
<feature type="region of interest" description="Disordered" evidence="1">
    <location>
        <begin position="1"/>
        <end position="68"/>
    </location>
</feature>
<evidence type="ECO:0000313" key="2">
    <source>
        <dbReference type="EMBL" id="MED6115736.1"/>
    </source>
</evidence>
<feature type="compositionally biased region" description="Basic and acidic residues" evidence="1">
    <location>
        <begin position="211"/>
        <end position="228"/>
    </location>
</feature>
<protein>
    <submittedName>
        <fullName evidence="2">Uncharacterized protein</fullName>
    </submittedName>
</protein>
<feature type="compositionally biased region" description="Polar residues" evidence="1">
    <location>
        <begin position="1"/>
        <end position="11"/>
    </location>
</feature>
<name>A0ABU6QVS2_9FABA</name>
<accession>A0ABU6QVS2</accession>
<dbReference type="EMBL" id="JASCZI010002005">
    <property type="protein sequence ID" value="MED6115736.1"/>
    <property type="molecule type" value="Genomic_DNA"/>
</dbReference>
<feature type="region of interest" description="Disordered" evidence="1">
    <location>
        <begin position="211"/>
        <end position="237"/>
    </location>
</feature>
<feature type="compositionally biased region" description="Pro residues" evidence="1">
    <location>
        <begin position="31"/>
        <end position="45"/>
    </location>
</feature>